<dbReference type="GO" id="GO:0004803">
    <property type="term" value="F:transposase activity"/>
    <property type="evidence" value="ECO:0007669"/>
    <property type="project" value="InterPro"/>
</dbReference>
<dbReference type="NCBIfam" id="NF033542">
    <property type="entry name" value="transpos_IS110"/>
    <property type="match status" value="1"/>
</dbReference>
<dbReference type="InterPro" id="IPR003346">
    <property type="entry name" value="Transposase_20"/>
</dbReference>
<feature type="domain" description="Transposase IS110-like N-terminal" evidence="1">
    <location>
        <begin position="12"/>
        <end position="156"/>
    </location>
</feature>
<comment type="caution">
    <text evidence="3">The sequence shown here is derived from an EMBL/GenBank/DDBJ whole genome shotgun (WGS) entry which is preliminary data.</text>
</comment>
<keyword evidence="4" id="KW-1185">Reference proteome</keyword>
<dbReference type="Pfam" id="PF02371">
    <property type="entry name" value="Transposase_20"/>
    <property type="match status" value="1"/>
</dbReference>
<dbReference type="GO" id="GO:0003677">
    <property type="term" value="F:DNA binding"/>
    <property type="evidence" value="ECO:0007669"/>
    <property type="project" value="InterPro"/>
</dbReference>
<evidence type="ECO:0000259" key="1">
    <source>
        <dbReference type="Pfam" id="PF01548"/>
    </source>
</evidence>
<evidence type="ECO:0000313" key="4">
    <source>
        <dbReference type="Proteomes" id="UP000261948"/>
    </source>
</evidence>
<sequence>MTELTLGSITRVGVDLSKRFYQVHAVDHLGHVVLVKTMSPERFYAWCATLPPSCLVVTEACGGAHHVARRLRAMGLDARLIAAHFVTPYRIAGRSGKNDANDAAAICEAASRPHMHFVPMKSCEQQGQLVVHRMREGYKQERSGCINRIRGLLTEFGLVFPQRPEKLRSVLADVLEDASNELPSVARLALERALLHWIDLDIQIAWCDERIQAQLRSDERVKRAAQLQGIGPITASALIATVGDFHQFHSAQQFGAWLGLVPSQNSSGGKTHLGPITKRGDDYLRTLLIQGAKSAVNTAAKRSDRLSQWLVQLKARVGWQKAAVALANKNARILWCMMTRDTVFDINHVPQRPAANRRPGGEPQPA</sequence>
<dbReference type="GO" id="GO:0006313">
    <property type="term" value="P:DNA transposition"/>
    <property type="evidence" value="ECO:0007669"/>
    <property type="project" value="InterPro"/>
</dbReference>
<dbReference type="PANTHER" id="PTHR33055">
    <property type="entry name" value="TRANSPOSASE FOR INSERTION SEQUENCE ELEMENT IS1111A"/>
    <property type="match status" value="1"/>
</dbReference>
<accession>A0A373FMV7</accession>
<name>A0A373FMV7_COMTE</name>
<evidence type="ECO:0000313" key="3">
    <source>
        <dbReference type="EMBL" id="RGE45491.1"/>
    </source>
</evidence>
<dbReference type="OrthoDB" id="5289737at2"/>
<reference evidence="3 4" key="1">
    <citation type="submission" date="2018-08" db="EMBL/GenBank/DDBJ databases">
        <title>Comamonas testosteroni strain SWCO2.</title>
        <authorList>
            <person name="Jiang N."/>
            <person name="Zhang X.Z."/>
        </authorList>
    </citation>
    <scope>NUCLEOTIDE SEQUENCE [LARGE SCALE GENOMIC DNA]</scope>
    <source>
        <strain evidence="3 4">SWCO2</strain>
    </source>
</reference>
<protein>
    <submittedName>
        <fullName evidence="3">IS110 family transposase</fullName>
    </submittedName>
</protein>
<dbReference type="Pfam" id="PF01548">
    <property type="entry name" value="DEDD_Tnp_IS110"/>
    <property type="match status" value="1"/>
</dbReference>
<dbReference type="AlphaFoldDB" id="A0A373FMV7"/>
<dbReference type="InterPro" id="IPR002525">
    <property type="entry name" value="Transp_IS110-like_N"/>
</dbReference>
<organism evidence="3 4">
    <name type="scientific">Comamonas testosteroni</name>
    <name type="common">Pseudomonas testosteroni</name>
    <dbReference type="NCBI Taxonomy" id="285"/>
    <lineage>
        <taxon>Bacteria</taxon>
        <taxon>Pseudomonadati</taxon>
        <taxon>Pseudomonadota</taxon>
        <taxon>Betaproteobacteria</taxon>
        <taxon>Burkholderiales</taxon>
        <taxon>Comamonadaceae</taxon>
        <taxon>Comamonas</taxon>
    </lineage>
</organism>
<gene>
    <name evidence="3" type="ORF">DZC30_09485</name>
</gene>
<dbReference type="EMBL" id="QURR01000009">
    <property type="protein sequence ID" value="RGE45491.1"/>
    <property type="molecule type" value="Genomic_DNA"/>
</dbReference>
<proteinExistence type="predicted"/>
<evidence type="ECO:0000259" key="2">
    <source>
        <dbReference type="Pfam" id="PF02371"/>
    </source>
</evidence>
<dbReference type="Proteomes" id="UP000261948">
    <property type="component" value="Unassembled WGS sequence"/>
</dbReference>
<dbReference type="InterPro" id="IPR047650">
    <property type="entry name" value="Transpos_IS110"/>
</dbReference>
<feature type="domain" description="Transposase IS116/IS110/IS902 C-terminal" evidence="2">
    <location>
        <begin position="224"/>
        <end position="299"/>
    </location>
</feature>
<dbReference type="PANTHER" id="PTHR33055:SF3">
    <property type="entry name" value="PUTATIVE TRANSPOSASE FOR IS117-RELATED"/>
    <property type="match status" value="1"/>
</dbReference>